<evidence type="ECO:0000313" key="3">
    <source>
        <dbReference type="Proteomes" id="UP001501578"/>
    </source>
</evidence>
<keyword evidence="3" id="KW-1185">Reference proteome</keyword>
<dbReference type="Proteomes" id="UP001501578">
    <property type="component" value="Unassembled WGS sequence"/>
</dbReference>
<feature type="transmembrane region" description="Helical" evidence="1">
    <location>
        <begin position="54"/>
        <end position="75"/>
    </location>
</feature>
<dbReference type="RefSeq" id="WP_343954836.1">
    <property type="nucleotide sequence ID" value="NZ_BAAAHQ010000050.1"/>
</dbReference>
<reference evidence="3" key="1">
    <citation type="journal article" date="2019" name="Int. J. Syst. Evol. Microbiol.">
        <title>The Global Catalogue of Microorganisms (GCM) 10K type strain sequencing project: providing services to taxonomists for standard genome sequencing and annotation.</title>
        <authorList>
            <consortium name="The Broad Institute Genomics Platform"/>
            <consortium name="The Broad Institute Genome Sequencing Center for Infectious Disease"/>
            <person name="Wu L."/>
            <person name="Ma J."/>
        </authorList>
    </citation>
    <scope>NUCLEOTIDE SEQUENCE [LARGE SCALE GENOMIC DNA]</scope>
    <source>
        <strain evidence="3">JCM 11136</strain>
    </source>
</reference>
<organism evidence="2 3">
    <name type="scientific">Nonomuraea longicatena</name>
    <dbReference type="NCBI Taxonomy" id="83682"/>
    <lineage>
        <taxon>Bacteria</taxon>
        <taxon>Bacillati</taxon>
        <taxon>Actinomycetota</taxon>
        <taxon>Actinomycetes</taxon>
        <taxon>Streptosporangiales</taxon>
        <taxon>Streptosporangiaceae</taxon>
        <taxon>Nonomuraea</taxon>
    </lineage>
</organism>
<proteinExistence type="predicted"/>
<accession>A0ABP4BLK8</accession>
<keyword evidence="1" id="KW-1133">Transmembrane helix</keyword>
<keyword evidence="1" id="KW-0812">Transmembrane</keyword>
<dbReference type="EMBL" id="BAAAHQ010000050">
    <property type="protein sequence ID" value="GAA0951594.1"/>
    <property type="molecule type" value="Genomic_DNA"/>
</dbReference>
<gene>
    <name evidence="2" type="ORF">GCM10009560_72500</name>
</gene>
<comment type="caution">
    <text evidence="2">The sequence shown here is derived from an EMBL/GenBank/DDBJ whole genome shotgun (WGS) entry which is preliminary data.</text>
</comment>
<evidence type="ECO:0000313" key="2">
    <source>
        <dbReference type="EMBL" id="GAA0951594.1"/>
    </source>
</evidence>
<evidence type="ECO:0000256" key="1">
    <source>
        <dbReference type="SAM" id="Phobius"/>
    </source>
</evidence>
<sequence>MNDTDEIAAITPLSRVRHGADPASEGARSLLADITAHTPEPGPAPRRGRRPARLLLGLAATAVLGSAAVLGPSLLSDDASYAVTKTPDGKVVIEVTDFRDAAGLERRLKELNVPAIVDFVPMGQTCRENRGKFVAYEDIPKGLYAMPGWVPELPNDGTPGLRMLIDTTLFKPGQTFVWTISPSTAGDGSSTTILMEGPIGPCEPIPVPEVTPPKQEYRLATSKGGSLHGLRVDEKSVGEVLPELRKRGKKVVFLLMIVAPDNPGGYGVGRTQRTPVPDHWTVWEAEENDKGVIRLMVTEKRFDRNPVYAGPRDNVIKE</sequence>
<protein>
    <submittedName>
        <fullName evidence="2">Uncharacterized protein</fullName>
    </submittedName>
</protein>
<keyword evidence="1" id="KW-0472">Membrane</keyword>
<name>A0ABP4BLK8_9ACTN</name>